<dbReference type="AlphaFoldDB" id="A0A1Q9HF68"/>
<organism evidence="5 6">
    <name type="scientific">Vibrio panuliri</name>
    <dbReference type="NCBI Taxonomy" id="1381081"/>
    <lineage>
        <taxon>Bacteria</taxon>
        <taxon>Pseudomonadati</taxon>
        <taxon>Pseudomonadota</taxon>
        <taxon>Gammaproteobacteria</taxon>
        <taxon>Vibrionales</taxon>
        <taxon>Vibrionaceae</taxon>
        <taxon>Vibrio</taxon>
    </lineage>
</organism>
<dbReference type="Proteomes" id="UP000186313">
    <property type="component" value="Unassembled WGS sequence"/>
</dbReference>
<feature type="signal peptide" evidence="3">
    <location>
        <begin position="1"/>
        <end position="22"/>
    </location>
</feature>
<dbReference type="OrthoDB" id="5816897at2"/>
<dbReference type="RefSeq" id="WP_075709519.1">
    <property type="nucleotide sequence ID" value="NZ_MJMJ01000023.1"/>
</dbReference>
<evidence type="ECO:0000256" key="3">
    <source>
        <dbReference type="SAM" id="SignalP"/>
    </source>
</evidence>
<protein>
    <recommendedName>
        <fullName evidence="4">Beta/gamma crystallin 'Greek key' domain-containing protein</fullName>
    </recommendedName>
</protein>
<dbReference type="Gene3D" id="2.60.20.10">
    <property type="entry name" value="Crystallins"/>
    <property type="match status" value="1"/>
</dbReference>
<evidence type="ECO:0000313" key="5">
    <source>
        <dbReference type="EMBL" id="OLQ88348.1"/>
    </source>
</evidence>
<evidence type="ECO:0000313" key="6">
    <source>
        <dbReference type="Proteomes" id="UP000186313"/>
    </source>
</evidence>
<dbReference type="EMBL" id="MJMJ01000023">
    <property type="protein sequence ID" value="OLQ88348.1"/>
    <property type="molecule type" value="Genomic_DNA"/>
</dbReference>
<comment type="caution">
    <text evidence="5">The sequence shown here is derived from an EMBL/GenBank/DDBJ whole genome shotgun (WGS) entry which is preliminary data.</text>
</comment>
<dbReference type="SUPFAM" id="SSF49695">
    <property type="entry name" value="gamma-Crystallin-like"/>
    <property type="match status" value="1"/>
</dbReference>
<proteinExistence type="inferred from homology"/>
<dbReference type="SMART" id="SM00247">
    <property type="entry name" value="XTALbg"/>
    <property type="match status" value="1"/>
</dbReference>
<gene>
    <name evidence="5" type="ORF">BIY22_09290</name>
</gene>
<evidence type="ECO:0000256" key="2">
    <source>
        <dbReference type="ARBA" id="ARBA00022737"/>
    </source>
</evidence>
<feature type="domain" description="Beta/gamma crystallin 'Greek key'" evidence="4">
    <location>
        <begin position="91"/>
        <end position="169"/>
    </location>
</feature>
<dbReference type="InterPro" id="IPR001064">
    <property type="entry name" value="Beta/gamma_crystallin"/>
</dbReference>
<feature type="chain" id="PRO_5010352116" description="Beta/gamma crystallin 'Greek key' domain-containing protein" evidence="3">
    <location>
        <begin position="23"/>
        <end position="171"/>
    </location>
</feature>
<dbReference type="InterPro" id="IPR011024">
    <property type="entry name" value="G_crystallin-like"/>
</dbReference>
<reference evidence="5 6" key="1">
    <citation type="submission" date="2016-09" db="EMBL/GenBank/DDBJ databases">
        <title>Genomic Taxonomy of the Vibrionaceae.</title>
        <authorList>
            <person name="Gonzalez-Castillo A."/>
            <person name="Gomez-Gil B."/>
            <person name="Enciso-Ibarra K."/>
        </authorList>
    </citation>
    <scope>NUCLEOTIDE SEQUENCE [LARGE SCALE GENOMIC DNA]</scope>
    <source>
        <strain evidence="5 6">CAIM 703</strain>
    </source>
</reference>
<accession>A0A1Q9HF68</accession>
<sequence>MANKLKISILFLGLCPLTHSYAYDSMYICTLKPFTSTFTEAGYTEREARINVQEVCENSYGEGSIFCQRKDATCRASLVNQPYFPKSTSIGVVIYQGRQLSGASLFVDQDIPDLSVYKFDDTLRSFSIPNGWRVRFYEGKNYTGGYYTRDGGSQDANGFENLVSSVRIISK</sequence>
<evidence type="ECO:0000256" key="1">
    <source>
        <dbReference type="ARBA" id="ARBA00009646"/>
    </source>
</evidence>
<keyword evidence="3" id="KW-0732">Signal</keyword>
<comment type="similarity">
    <text evidence="1">Belongs to the beta/gamma-crystallin family.</text>
</comment>
<keyword evidence="2" id="KW-0677">Repeat</keyword>
<name>A0A1Q9HF68_9VIBR</name>
<evidence type="ECO:0000259" key="4">
    <source>
        <dbReference type="SMART" id="SM00247"/>
    </source>
</evidence>